<gene>
    <name evidence="1" type="ORF">IEQ34_006752</name>
</gene>
<organism evidence="1 2">
    <name type="scientific">Dendrobium chrysotoxum</name>
    <name type="common">Orchid</name>
    <dbReference type="NCBI Taxonomy" id="161865"/>
    <lineage>
        <taxon>Eukaryota</taxon>
        <taxon>Viridiplantae</taxon>
        <taxon>Streptophyta</taxon>
        <taxon>Embryophyta</taxon>
        <taxon>Tracheophyta</taxon>
        <taxon>Spermatophyta</taxon>
        <taxon>Magnoliopsida</taxon>
        <taxon>Liliopsida</taxon>
        <taxon>Asparagales</taxon>
        <taxon>Orchidaceae</taxon>
        <taxon>Epidendroideae</taxon>
        <taxon>Malaxideae</taxon>
        <taxon>Dendrobiinae</taxon>
        <taxon>Dendrobium</taxon>
    </lineage>
</organism>
<proteinExistence type="predicted"/>
<sequence length="300" mass="33737">MSGEKFLVAATMSVYVKAVISRWKTLIGELEGFEVDLGGGVASCSVEELDCLKLSSSRIDESDSETEIIETGSTADRLLRQMMKKMRPRKKMSAVKEMKAQKETIFAVERWGVARDPPIRVGRGGDADVENEMSGSPMKELLPKVVIWPVIGIIPCKRGLKETLNLLRSERPFRLEGKSPEKLLRDRSKNWRHRSLPSSGGMGPEKLLLEALSMTRGSNPMAGGSSPDILLFAMLRMLSSCIRPISDGNTPESRLPESWRYPELSRVRIGFETFKQTEKMPWPLRSRSQSALHVRRFKTE</sequence>
<accession>A0AAV7H4J2</accession>
<reference evidence="1 2" key="1">
    <citation type="journal article" date="2021" name="Hortic Res">
        <title>Chromosome-scale assembly of the Dendrobium chrysotoxum genome enhances the understanding of orchid evolution.</title>
        <authorList>
            <person name="Zhang Y."/>
            <person name="Zhang G.Q."/>
            <person name="Zhang D."/>
            <person name="Liu X.D."/>
            <person name="Xu X.Y."/>
            <person name="Sun W.H."/>
            <person name="Yu X."/>
            <person name="Zhu X."/>
            <person name="Wang Z.W."/>
            <person name="Zhao X."/>
            <person name="Zhong W.Y."/>
            <person name="Chen H."/>
            <person name="Yin W.L."/>
            <person name="Huang T."/>
            <person name="Niu S.C."/>
            <person name="Liu Z.J."/>
        </authorList>
    </citation>
    <scope>NUCLEOTIDE SEQUENCE [LARGE SCALE GENOMIC DNA]</scope>
    <source>
        <strain evidence="1">Lindl</strain>
    </source>
</reference>
<evidence type="ECO:0000313" key="2">
    <source>
        <dbReference type="Proteomes" id="UP000775213"/>
    </source>
</evidence>
<keyword evidence="2" id="KW-1185">Reference proteome</keyword>
<comment type="caution">
    <text evidence="1">The sequence shown here is derived from an EMBL/GenBank/DDBJ whole genome shotgun (WGS) entry which is preliminary data.</text>
</comment>
<dbReference type="Proteomes" id="UP000775213">
    <property type="component" value="Unassembled WGS sequence"/>
</dbReference>
<name>A0AAV7H4J2_DENCH</name>
<dbReference type="AlphaFoldDB" id="A0AAV7H4J2"/>
<evidence type="ECO:0000313" key="1">
    <source>
        <dbReference type="EMBL" id="KAH0463966.1"/>
    </source>
</evidence>
<protein>
    <submittedName>
        <fullName evidence="1">Uncharacterized protein</fullName>
    </submittedName>
</protein>
<dbReference type="EMBL" id="JAGFBR010000007">
    <property type="protein sequence ID" value="KAH0463966.1"/>
    <property type="molecule type" value="Genomic_DNA"/>
</dbReference>